<comment type="caution">
    <text evidence="1">The sequence shown here is derived from an EMBL/GenBank/DDBJ whole genome shotgun (WGS) entry which is preliminary data.</text>
</comment>
<protein>
    <submittedName>
        <fullName evidence="1">Uncharacterized protein</fullName>
    </submittedName>
</protein>
<keyword evidence="2" id="KW-1185">Reference proteome</keyword>
<evidence type="ECO:0000313" key="2">
    <source>
        <dbReference type="Proteomes" id="UP000823775"/>
    </source>
</evidence>
<proteinExistence type="predicted"/>
<dbReference type="Proteomes" id="UP000823775">
    <property type="component" value="Unassembled WGS sequence"/>
</dbReference>
<reference evidence="1 2" key="1">
    <citation type="journal article" date="2021" name="BMC Genomics">
        <title>Datura genome reveals duplications of psychoactive alkaloid biosynthetic genes and high mutation rate following tissue culture.</title>
        <authorList>
            <person name="Rajewski A."/>
            <person name="Carter-House D."/>
            <person name="Stajich J."/>
            <person name="Litt A."/>
        </authorList>
    </citation>
    <scope>NUCLEOTIDE SEQUENCE [LARGE SCALE GENOMIC DNA]</scope>
    <source>
        <strain evidence="1">AR-01</strain>
    </source>
</reference>
<name>A0ABS8VCN6_DATST</name>
<organism evidence="1 2">
    <name type="scientific">Datura stramonium</name>
    <name type="common">Jimsonweed</name>
    <name type="synonym">Common thornapple</name>
    <dbReference type="NCBI Taxonomy" id="4076"/>
    <lineage>
        <taxon>Eukaryota</taxon>
        <taxon>Viridiplantae</taxon>
        <taxon>Streptophyta</taxon>
        <taxon>Embryophyta</taxon>
        <taxon>Tracheophyta</taxon>
        <taxon>Spermatophyta</taxon>
        <taxon>Magnoliopsida</taxon>
        <taxon>eudicotyledons</taxon>
        <taxon>Gunneridae</taxon>
        <taxon>Pentapetalae</taxon>
        <taxon>asterids</taxon>
        <taxon>lamiids</taxon>
        <taxon>Solanales</taxon>
        <taxon>Solanaceae</taxon>
        <taxon>Solanoideae</taxon>
        <taxon>Datureae</taxon>
        <taxon>Datura</taxon>
    </lineage>
</organism>
<gene>
    <name evidence="1" type="ORF">HAX54_031851</name>
</gene>
<accession>A0ABS8VCN6</accession>
<evidence type="ECO:0000313" key="1">
    <source>
        <dbReference type="EMBL" id="MCD9643958.1"/>
    </source>
</evidence>
<sequence>MGNQTLIRETKVIPIIDGGLQRRKEEGARLLTELGWPERRKTKIRVCFTGGYGRHNLHERCGCCAFRWPVEKRRREVGGERKMMMRWPPEGDWLLSSLAGTMR</sequence>
<dbReference type="EMBL" id="JACEIK010004039">
    <property type="protein sequence ID" value="MCD9643958.1"/>
    <property type="molecule type" value="Genomic_DNA"/>
</dbReference>